<feature type="region of interest" description="Disordered" evidence="1">
    <location>
        <begin position="16"/>
        <end position="71"/>
    </location>
</feature>
<reference evidence="2 3" key="1">
    <citation type="submission" date="2016-07" db="EMBL/GenBank/DDBJ databases">
        <title>Draft genome of the white-rot fungus Obba rivulosa 3A-2.</title>
        <authorList>
            <consortium name="DOE Joint Genome Institute"/>
            <person name="Miettinen O."/>
            <person name="Riley R."/>
            <person name="Acob R."/>
            <person name="Barry K."/>
            <person name="Cullen D."/>
            <person name="De Vries R."/>
            <person name="Hainaut M."/>
            <person name="Hatakka A."/>
            <person name="Henrissat B."/>
            <person name="Hilden K."/>
            <person name="Kuo R."/>
            <person name="Labutti K."/>
            <person name="Lipzen A."/>
            <person name="Makela M.R."/>
            <person name="Sandor L."/>
            <person name="Spatafora J.W."/>
            <person name="Grigoriev I.V."/>
            <person name="Hibbett D.S."/>
        </authorList>
    </citation>
    <scope>NUCLEOTIDE SEQUENCE [LARGE SCALE GENOMIC DNA]</scope>
    <source>
        <strain evidence="2 3">3A-2</strain>
    </source>
</reference>
<feature type="region of interest" description="Disordered" evidence="1">
    <location>
        <begin position="133"/>
        <end position="153"/>
    </location>
</feature>
<dbReference type="Proteomes" id="UP000250043">
    <property type="component" value="Unassembled WGS sequence"/>
</dbReference>
<gene>
    <name evidence="2" type="ORF">OBBRIDRAFT_834060</name>
</gene>
<name>A0A8E2DNV3_9APHY</name>
<protein>
    <submittedName>
        <fullName evidence="2">Uncharacterized protein</fullName>
    </submittedName>
</protein>
<evidence type="ECO:0000313" key="3">
    <source>
        <dbReference type="Proteomes" id="UP000250043"/>
    </source>
</evidence>
<dbReference type="AlphaFoldDB" id="A0A8E2DNV3"/>
<feature type="compositionally biased region" description="Polar residues" evidence="1">
    <location>
        <begin position="42"/>
        <end position="53"/>
    </location>
</feature>
<organism evidence="2 3">
    <name type="scientific">Obba rivulosa</name>
    <dbReference type="NCBI Taxonomy" id="1052685"/>
    <lineage>
        <taxon>Eukaryota</taxon>
        <taxon>Fungi</taxon>
        <taxon>Dikarya</taxon>
        <taxon>Basidiomycota</taxon>
        <taxon>Agaricomycotina</taxon>
        <taxon>Agaricomycetes</taxon>
        <taxon>Polyporales</taxon>
        <taxon>Gelatoporiaceae</taxon>
        <taxon>Obba</taxon>
    </lineage>
</organism>
<proteinExistence type="predicted"/>
<keyword evidence="3" id="KW-1185">Reference proteome</keyword>
<evidence type="ECO:0000313" key="2">
    <source>
        <dbReference type="EMBL" id="OCH91618.1"/>
    </source>
</evidence>
<accession>A0A8E2DNV3</accession>
<feature type="compositionally biased region" description="Basic and acidic residues" evidence="1">
    <location>
        <begin position="54"/>
        <end position="65"/>
    </location>
</feature>
<evidence type="ECO:0000256" key="1">
    <source>
        <dbReference type="SAM" id="MobiDB-lite"/>
    </source>
</evidence>
<dbReference type="EMBL" id="KV722382">
    <property type="protein sequence ID" value="OCH91618.1"/>
    <property type="molecule type" value="Genomic_DNA"/>
</dbReference>
<sequence>MPAAYIQSPAWLAEGTARLVTGPHPPHTPSPRRTSLPGPADTQPSACPPSTAQKLHEAAPGRRIDALSCTRPPFARDGRTALLTGLPRRHLAGLLSAEPSGPDPLSESAQSRSRSLTWLLPSAPVLSPSQEDSIHFISTGPGNTDVRAAGRRRSSSVIALPYTTAPPGLLG</sequence>